<dbReference type="RefSeq" id="WP_345064479.1">
    <property type="nucleotide sequence ID" value="NZ_BAABGR010000006.1"/>
</dbReference>
<comment type="caution">
    <text evidence="2">The sequence shown here is derived from an EMBL/GenBank/DDBJ whole genome shotgun (WGS) entry which is preliminary data.</text>
</comment>
<protein>
    <recommendedName>
        <fullName evidence="1">DUF5689 domain-containing protein</fullName>
    </recommendedName>
</protein>
<evidence type="ECO:0000259" key="1">
    <source>
        <dbReference type="Pfam" id="PF18942"/>
    </source>
</evidence>
<accession>A0ABP8QWX6</accession>
<sequence length="422" mass="46813">MKSKLILSILCLSSLFTGCISEDKNYAADGAESSPEVSIFRLRSIYRSNPININADVIDGSKYTAGVVVSNPATKNLPEGLIAVQSEWRGQSRGILVKVNNPTDYQFGDSIRVDLIGARLVKENERLIIDNLPSQPTVVAKNIQKQYTSVSIGALLNNLELFDAQLINVTADVDPEPQPGTTFRGKKQIADGEGKKINLVTEENASFANESISPSATFQGVVIASQEGPELRLQKFEDMLYPSGKLYPGWPETFEEPYQGKTSYNVSTTQNLLTMSTGTWYLYYVLQGETAGRDRIVSGKQALRFQQNLSYSALAQMNFDVPNGASKVTFWYGSYYTDQSCTFQLEYSVDQGQTWHRIGDPISDAHPTSQSQTPKQAVFMMNIKQPVRFRINKLGLGTSNNTVSNGRLGVDDFAIYQYFENN</sequence>
<reference evidence="3" key="1">
    <citation type="journal article" date="2019" name="Int. J. Syst. Evol. Microbiol.">
        <title>The Global Catalogue of Microorganisms (GCM) 10K type strain sequencing project: providing services to taxonomists for standard genome sequencing and annotation.</title>
        <authorList>
            <consortium name="The Broad Institute Genomics Platform"/>
            <consortium name="The Broad Institute Genome Sequencing Center for Infectious Disease"/>
            <person name="Wu L."/>
            <person name="Ma J."/>
        </authorList>
    </citation>
    <scope>NUCLEOTIDE SEQUENCE [LARGE SCALE GENOMIC DNA]</scope>
    <source>
        <strain evidence="3">JCM 17858</strain>
    </source>
</reference>
<dbReference type="Proteomes" id="UP001500394">
    <property type="component" value="Unassembled WGS sequence"/>
</dbReference>
<dbReference type="PROSITE" id="PS51257">
    <property type="entry name" value="PROKAR_LIPOPROTEIN"/>
    <property type="match status" value="1"/>
</dbReference>
<name>A0ABP8QWX6_9SPHI</name>
<organism evidence="2 3">
    <name type="scientific">Sphingobacterium thermophilum</name>
    <dbReference type="NCBI Taxonomy" id="768534"/>
    <lineage>
        <taxon>Bacteria</taxon>
        <taxon>Pseudomonadati</taxon>
        <taxon>Bacteroidota</taxon>
        <taxon>Sphingobacteriia</taxon>
        <taxon>Sphingobacteriales</taxon>
        <taxon>Sphingobacteriaceae</taxon>
        <taxon>Sphingobacterium</taxon>
    </lineage>
</organism>
<dbReference type="EMBL" id="BAABGR010000006">
    <property type="protein sequence ID" value="GAA4512161.1"/>
    <property type="molecule type" value="Genomic_DNA"/>
</dbReference>
<evidence type="ECO:0000313" key="2">
    <source>
        <dbReference type="EMBL" id="GAA4512161.1"/>
    </source>
</evidence>
<proteinExistence type="predicted"/>
<dbReference type="InterPro" id="IPR043744">
    <property type="entry name" value="DUF5689"/>
</dbReference>
<keyword evidence="3" id="KW-1185">Reference proteome</keyword>
<evidence type="ECO:0000313" key="3">
    <source>
        <dbReference type="Proteomes" id="UP001500394"/>
    </source>
</evidence>
<dbReference type="Pfam" id="PF18942">
    <property type="entry name" value="DUF5689"/>
    <property type="match status" value="1"/>
</dbReference>
<gene>
    <name evidence="2" type="ORF">GCM10023173_05800</name>
</gene>
<feature type="domain" description="DUF5689" evidence="1">
    <location>
        <begin position="36"/>
        <end position="238"/>
    </location>
</feature>